<dbReference type="InterPro" id="IPR035948">
    <property type="entry name" value="YwqG-like_sf"/>
</dbReference>
<dbReference type="SUPFAM" id="SSF103032">
    <property type="entry name" value="Hypothetical protein YwqG"/>
    <property type="match status" value="1"/>
</dbReference>
<reference evidence="2" key="1">
    <citation type="submission" date="2020-11" db="EMBL/GenBank/DDBJ databases">
        <title>Sequencing the genomes of 1000 actinobacteria strains.</title>
        <authorList>
            <person name="Klenk H.-P."/>
        </authorList>
    </citation>
    <scope>NUCLEOTIDE SEQUENCE</scope>
    <source>
        <strain evidence="2">DSM 45356</strain>
    </source>
</reference>
<evidence type="ECO:0000313" key="2">
    <source>
        <dbReference type="EMBL" id="MBG6136074.1"/>
    </source>
</evidence>
<dbReference type="Gene3D" id="2.30.320.10">
    <property type="entry name" value="YwqG-like"/>
    <property type="match status" value="1"/>
</dbReference>
<feature type="domain" description="Knr4/Smi1-like" evidence="1">
    <location>
        <begin position="43"/>
        <end position="164"/>
    </location>
</feature>
<dbReference type="InterPro" id="IPR018958">
    <property type="entry name" value="Knr4/Smi1-like_dom"/>
</dbReference>
<dbReference type="RefSeq" id="WP_197003110.1">
    <property type="nucleotide sequence ID" value="NZ_BONS01000001.1"/>
</dbReference>
<dbReference type="InterPro" id="IPR037883">
    <property type="entry name" value="Knr4/Smi1-like_sf"/>
</dbReference>
<dbReference type="AlphaFoldDB" id="A0A8J7GCH5"/>
<proteinExistence type="predicted"/>
<evidence type="ECO:0000313" key="3">
    <source>
        <dbReference type="Proteomes" id="UP000622552"/>
    </source>
</evidence>
<dbReference type="Pfam" id="PF09346">
    <property type="entry name" value="SMI1_KNR4"/>
    <property type="match status" value="1"/>
</dbReference>
<dbReference type="Pfam" id="PF09234">
    <property type="entry name" value="DUF1963"/>
    <property type="match status" value="1"/>
</dbReference>
<dbReference type="PANTHER" id="PTHR36436:SF6">
    <property type="entry name" value="SLL5081 PROTEIN"/>
    <property type="match status" value="1"/>
</dbReference>
<dbReference type="InterPro" id="IPR015315">
    <property type="entry name" value="DUF1963"/>
</dbReference>
<accession>A0A8J7GCH5</accession>
<keyword evidence="3" id="KW-1185">Reference proteome</keyword>
<evidence type="ECO:0000259" key="1">
    <source>
        <dbReference type="Pfam" id="PF09346"/>
    </source>
</evidence>
<dbReference type="SUPFAM" id="SSF160631">
    <property type="entry name" value="SMI1/KNR4-like"/>
    <property type="match status" value="1"/>
</dbReference>
<organism evidence="2 3">
    <name type="scientific">Longispora fulva</name>
    <dbReference type="NCBI Taxonomy" id="619741"/>
    <lineage>
        <taxon>Bacteria</taxon>
        <taxon>Bacillati</taxon>
        <taxon>Actinomycetota</taxon>
        <taxon>Actinomycetes</taxon>
        <taxon>Micromonosporales</taxon>
        <taxon>Micromonosporaceae</taxon>
        <taxon>Longispora</taxon>
    </lineage>
</organism>
<dbReference type="Proteomes" id="UP000622552">
    <property type="component" value="Unassembled WGS sequence"/>
</dbReference>
<dbReference type="PANTHER" id="PTHR36436">
    <property type="entry name" value="SLL5081 PROTEIN"/>
    <property type="match status" value="1"/>
</dbReference>
<gene>
    <name evidence="2" type="ORF">IW245_002268</name>
</gene>
<name>A0A8J7GCH5_9ACTN</name>
<protein>
    <recommendedName>
        <fullName evidence="1">Knr4/Smi1-like domain-containing protein</fullName>
    </recommendedName>
</protein>
<sequence length="684" mass="74145">MKSGPSGSVEWKVLLGEMLIARGEASERDPSTAEHYALPRVKASQEEISAFEAVTGTALPADVRDFLAHANGWLGCYRDLHLFGLSELRGEGAGVTGALLLHDAANSGTLAAEGLAVTDLLAVGVGVASANLVAVIRPGQPRAGEVLWIRDDVYATSPDFVGFFAALRDLALIETARLRPRLQLDPADDWPERTYGREAFGAHLDDLRAWADASPLRALSDNGVRLYLARRRLASRTDTVNVVSAPPGDGPGLWTLDTISTPNHHSYLILHPGVEVLRVGIDGFAAQLHLRLEPGLAESLGLTDSDVTLTVGVPQGTYRHGHELTEADLRDSLARLLAAGGISTPQIDTIVHDAIEDTERHTAAAAVAATNRAVAAAHPGRYWTLDWPRYPHGILRRAGLTDRADDIAALCRPALALRTADGDTATVGASRFGGCPDLPDGATWPEQDGKLYMFLLQLDLATLPEIPGVPLPRTGVLSFFAGHNETANDPGGLVCHHDGPLHRAALPHEDFLDEEGELLPERAVAITPVLRAPVYGSEAYDALELADTDVDAYLEACDDLAGRREREEVSFLAGYADSSHDLLSELTFAAHGRGDERQRSVSELRRKAPGSPAWTRRLEDWEWWNDRREEVAAEIHDWITLLVLDSHADAGMCWWDAGTLNFLIQHHDLTAGRFDRVRVVLTTS</sequence>
<dbReference type="EMBL" id="JADOUF010000001">
    <property type="protein sequence ID" value="MBG6136074.1"/>
    <property type="molecule type" value="Genomic_DNA"/>
</dbReference>
<comment type="caution">
    <text evidence="2">The sequence shown here is derived from an EMBL/GenBank/DDBJ whole genome shotgun (WGS) entry which is preliminary data.</text>
</comment>